<dbReference type="EMBL" id="JAODAN010000009">
    <property type="protein sequence ID" value="KAK1922011.1"/>
    <property type="molecule type" value="Genomic_DNA"/>
</dbReference>
<protein>
    <submittedName>
        <fullName evidence="2">Uncharacterized protein</fullName>
    </submittedName>
</protein>
<sequence>MPLVLIDFWAGGSLHGHPRGLLTRAQLALREPAYRIPNNRPDPRLTSEPLVSLPPTACTQAEYFVAPSSAWWLREPGDSTFTSVTGEGGCKPQLGDTGVGPVISMVRLPDSATIQWGVKVSLAGWVIRDASVCVSREGIGGELHSPDSDRRSPLASPTAASLILILRCSLSHRVPTNVRLAKSTRNCDELGRLAYYRALRLAADKDESAILGFPRAYKPQSIWEDNRGHLNPTLTTSLGYGVRHFPRRRGETETLDALRWDPNCGDDGSWSLSIPQHTGHALNAVVVGGLCCPRTALTLIPKCRCQQARLPPGKGPSSQPPPLIEPFACRLQARGTAIDPAGHGETKLREGLCEKECSCEGVISQSLEQNRSSYTNEACIDTMQQGKTQRSNTNSAGPLYGDCFFALPEQEPTESERKRYQEALAEVEEDGGLVVRYPEMEQQPRRIRLVVPSSWEGPLFVDTTREDKLPGLRKMAAERKAYCDRHGIDFPPPSGPTLPEKHYQLYLEYSRKEAQLRREEARRSRTLITGAFGGLEVHASEAESSKAGGRPQIGRTRGRTEMGGEEPKRESKRARKRKGHRSSGSKHRPQPPAGSALATRQLETAPTAPPVIRPLDFDPGYWYNGGWYAPAPQPVYNGGSYGGFTGGEGMTATGSWIPPNAYMPVVGPQPLWNVQRGPAVPYGEFPSVVPPHFPLLTRAFPQPTLPEGSLEEPSQLVVCPAPEVNSSGPEEDEEAIAEFTRAVEQTWQALESRCCRMAHNHPRSSDRVVGEATTSSESPRYEENAQQARPSQRDRKAKTSQAPPSSSLSCPVHLIELRKSAWASGCFLQAHFSFRRYPTETSKLKGKDPAVTDEVVDLPYVSTTGEGLFNTAHPQLVLQMVSQATGIQTRTQKLEDEKSRQGDAMGWERKNRELSSDLDEELIINQPLGAILRATCREPNVGVELGRMGECEGHISHGDDVADAWTIVVHARKRIARSRAMGD</sequence>
<feature type="region of interest" description="Disordered" evidence="1">
    <location>
        <begin position="539"/>
        <end position="596"/>
    </location>
</feature>
<evidence type="ECO:0000313" key="2">
    <source>
        <dbReference type="EMBL" id="KAK1922011.1"/>
    </source>
</evidence>
<feature type="compositionally biased region" description="Basic residues" evidence="1">
    <location>
        <begin position="570"/>
        <end position="589"/>
    </location>
</feature>
<comment type="caution">
    <text evidence="2">The sequence shown here is derived from an EMBL/GenBank/DDBJ whole genome shotgun (WGS) entry which is preliminary data.</text>
</comment>
<feature type="compositionally biased region" description="Basic and acidic residues" evidence="1">
    <location>
        <begin position="558"/>
        <end position="569"/>
    </location>
</feature>
<keyword evidence="3" id="KW-1185">Reference proteome</keyword>
<evidence type="ECO:0000256" key="1">
    <source>
        <dbReference type="SAM" id="MobiDB-lite"/>
    </source>
</evidence>
<feature type="compositionally biased region" description="Polar residues" evidence="1">
    <location>
        <begin position="799"/>
        <end position="808"/>
    </location>
</feature>
<evidence type="ECO:0000313" key="3">
    <source>
        <dbReference type="Proteomes" id="UP001182556"/>
    </source>
</evidence>
<feature type="region of interest" description="Disordered" evidence="1">
    <location>
        <begin position="761"/>
        <end position="808"/>
    </location>
</feature>
<proteinExistence type="predicted"/>
<gene>
    <name evidence="2" type="ORF">DB88DRAFT_474387</name>
</gene>
<organism evidence="2 3">
    <name type="scientific">Papiliotrema laurentii</name>
    <name type="common">Cryptococcus laurentii</name>
    <dbReference type="NCBI Taxonomy" id="5418"/>
    <lineage>
        <taxon>Eukaryota</taxon>
        <taxon>Fungi</taxon>
        <taxon>Dikarya</taxon>
        <taxon>Basidiomycota</taxon>
        <taxon>Agaricomycotina</taxon>
        <taxon>Tremellomycetes</taxon>
        <taxon>Tremellales</taxon>
        <taxon>Rhynchogastremaceae</taxon>
        <taxon>Papiliotrema</taxon>
    </lineage>
</organism>
<name>A0AAD9CZK7_PAPLA</name>
<dbReference type="Proteomes" id="UP001182556">
    <property type="component" value="Unassembled WGS sequence"/>
</dbReference>
<dbReference type="AlphaFoldDB" id="A0AAD9CZK7"/>
<feature type="compositionally biased region" description="Polar residues" evidence="1">
    <location>
        <begin position="772"/>
        <end position="790"/>
    </location>
</feature>
<accession>A0AAD9CZK7</accession>
<reference evidence="2" key="1">
    <citation type="submission" date="2023-02" db="EMBL/GenBank/DDBJ databases">
        <title>Identification and recombinant expression of a fungal hydrolase from Papiliotrema laurentii that hydrolyzes apple cutin and clears colloidal polyester polyurethane.</title>
        <authorList>
            <consortium name="DOE Joint Genome Institute"/>
            <person name="Roman V.A."/>
            <person name="Bojanowski C."/>
            <person name="Crable B.R."/>
            <person name="Wagner D.N."/>
            <person name="Hung C.S."/>
            <person name="Nadeau L.J."/>
            <person name="Schratz L."/>
            <person name="Haridas S."/>
            <person name="Pangilinan J."/>
            <person name="Lipzen A."/>
            <person name="Na H."/>
            <person name="Yan M."/>
            <person name="Ng V."/>
            <person name="Grigoriev I.V."/>
            <person name="Spatafora J.W."/>
            <person name="Barlow D."/>
            <person name="Biffinger J."/>
            <person name="Kelley-Loughnane N."/>
            <person name="Varaljay V.A."/>
            <person name="Crookes-Goodson W.J."/>
        </authorList>
    </citation>
    <scope>NUCLEOTIDE SEQUENCE</scope>
    <source>
        <strain evidence="2">5307AH</strain>
    </source>
</reference>